<dbReference type="Pfam" id="PF00440">
    <property type="entry name" value="TetR_N"/>
    <property type="match status" value="1"/>
</dbReference>
<evidence type="ECO:0000259" key="6">
    <source>
        <dbReference type="PROSITE" id="PS50977"/>
    </source>
</evidence>
<feature type="compositionally biased region" description="Low complexity" evidence="5">
    <location>
        <begin position="1"/>
        <end position="34"/>
    </location>
</feature>
<dbReference type="SUPFAM" id="SSF46689">
    <property type="entry name" value="Homeodomain-like"/>
    <property type="match status" value="1"/>
</dbReference>
<keyword evidence="2 4" id="KW-0238">DNA-binding</keyword>
<dbReference type="PROSITE" id="PS50977">
    <property type="entry name" value="HTH_TETR_2"/>
    <property type="match status" value="1"/>
</dbReference>
<keyword evidence="1" id="KW-0805">Transcription regulation</keyword>
<dbReference type="PANTHER" id="PTHR30055">
    <property type="entry name" value="HTH-TYPE TRANSCRIPTIONAL REGULATOR RUTR"/>
    <property type="match status" value="1"/>
</dbReference>
<sequence length="228" mass="24606">MQPRTGQATQAQQRQAQQTQPQAQTEPQTQTQTGRPRDPEVDRRIALAAVAVFGEAGWAGFSVESVARQAGVGKASIYLRWQTKQQLLLSALAEHVAPVVDADTGSLRGDLVALARQLLDLYAGPSRQAALRMLLEAPMIPGLASRCDQLRQAQVKAARAMVRRGIRRGDIDPDTSVTLLLDTLCGGVIAHILSTPDHLADTVHARLDEYAEHLVGFLLGPSLGQRPS</sequence>
<dbReference type="InterPro" id="IPR050109">
    <property type="entry name" value="HTH-type_TetR-like_transc_reg"/>
</dbReference>
<keyword evidence="8" id="KW-1185">Reference proteome</keyword>
<dbReference type="InterPro" id="IPR036271">
    <property type="entry name" value="Tet_transcr_reg_TetR-rel_C_sf"/>
</dbReference>
<dbReference type="Gene3D" id="1.10.357.10">
    <property type="entry name" value="Tetracycline Repressor, domain 2"/>
    <property type="match status" value="1"/>
</dbReference>
<dbReference type="AlphaFoldDB" id="A0A660C8M1"/>
<gene>
    <name evidence="7" type="ORF">JD82_01454</name>
</gene>
<dbReference type="PRINTS" id="PR00455">
    <property type="entry name" value="HTHTETR"/>
</dbReference>
<dbReference type="InterPro" id="IPR009057">
    <property type="entry name" value="Homeodomain-like_sf"/>
</dbReference>
<proteinExistence type="predicted"/>
<dbReference type="Gene3D" id="1.10.10.60">
    <property type="entry name" value="Homeodomain-like"/>
    <property type="match status" value="1"/>
</dbReference>
<dbReference type="OrthoDB" id="9796019at2"/>
<evidence type="ECO:0000256" key="4">
    <source>
        <dbReference type="PROSITE-ProRule" id="PRU00335"/>
    </source>
</evidence>
<evidence type="ECO:0000256" key="3">
    <source>
        <dbReference type="ARBA" id="ARBA00023163"/>
    </source>
</evidence>
<dbReference type="RefSeq" id="WP_084705662.1">
    <property type="nucleotide sequence ID" value="NZ_JOIJ01000002.1"/>
</dbReference>
<dbReference type="Proteomes" id="UP000317303">
    <property type="component" value="Unassembled WGS sequence"/>
</dbReference>
<dbReference type="EMBL" id="VLJV01000001">
    <property type="protein sequence ID" value="TWH19626.1"/>
    <property type="molecule type" value="Genomic_DNA"/>
</dbReference>
<accession>A0A660C8M1</accession>
<comment type="caution">
    <text evidence="7">The sequence shown here is derived from an EMBL/GenBank/DDBJ whole genome shotgun (WGS) entry which is preliminary data.</text>
</comment>
<evidence type="ECO:0000256" key="1">
    <source>
        <dbReference type="ARBA" id="ARBA00023015"/>
    </source>
</evidence>
<dbReference type="PANTHER" id="PTHR30055:SF148">
    <property type="entry name" value="TETR-FAMILY TRANSCRIPTIONAL REGULATOR"/>
    <property type="match status" value="1"/>
</dbReference>
<dbReference type="Pfam" id="PF16859">
    <property type="entry name" value="TetR_C_11"/>
    <property type="match status" value="1"/>
</dbReference>
<evidence type="ECO:0000256" key="5">
    <source>
        <dbReference type="SAM" id="MobiDB-lite"/>
    </source>
</evidence>
<feature type="DNA-binding region" description="H-T-H motif" evidence="4">
    <location>
        <begin position="62"/>
        <end position="81"/>
    </location>
</feature>
<reference evidence="7 8" key="1">
    <citation type="submission" date="2019-07" db="EMBL/GenBank/DDBJ databases">
        <title>R&amp;d 2014.</title>
        <authorList>
            <person name="Klenk H.-P."/>
        </authorList>
    </citation>
    <scope>NUCLEOTIDE SEQUENCE [LARGE SCALE GENOMIC DNA]</scope>
    <source>
        <strain evidence="7 8">DSM 43194</strain>
    </source>
</reference>
<evidence type="ECO:0000313" key="7">
    <source>
        <dbReference type="EMBL" id="TWH19626.1"/>
    </source>
</evidence>
<evidence type="ECO:0000256" key="2">
    <source>
        <dbReference type="ARBA" id="ARBA00023125"/>
    </source>
</evidence>
<dbReference type="InterPro" id="IPR011075">
    <property type="entry name" value="TetR_C"/>
</dbReference>
<keyword evidence="3" id="KW-0804">Transcription</keyword>
<protein>
    <submittedName>
        <fullName evidence="7">TetR family transcriptional regulator</fullName>
    </submittedName>
</protein>
<name>A0A660C8M1_9PSEU</name>
<dbReference type="GO" id="GO:0000976">
    <property type="term" value="F:transcription cis-regulatory region binding"/>
    <property type="evidence" value="ECO:0007669"/>
    <property type="project" value="TreeGrafter"/>
</dbReference>
<feature type="domain" description="HTH tetR-type" evidence="6">
    <location>
        <begin position="39"/>
        <end position="99"/>
    </location>
</feature>
<organism evidence="7 8">
    <name type="scientific">Prauserella rugosa</name>
    <dbReference type="NCBI Taxonomy" id="43354"/>
    <lineage>
        <taxon>Bacteria</taxon>
        <taxon>Bacillati</taxon>
        <taxon>Actinomycetota</taxon>
        <taxon>Actinomycetes</taxon>
        <taxon>Pseudonocardiales</taxon>
        <taxon>Pseudonocardiaceae</taxon>
        <taxon>Prauserella</taxon>
    </lineage>
</organism>
<evidence type="ECO:0000313" key="8">
    <source>
        <dbReference type="Proteomes" id="UP000317303"/>
    </source>
</evidence>
<dbReference type="InterPro" id="IPR001647">
    <property type="entry name" value="HTH_TetR"/>
</dbReference>
<dbReference type="SUPFAM" id="SSF48498">
    <property type="entry name" value="Tetracyclin repressor-like, C-terminal domain"/>
    <property type="match status" value="1"/>
</dbReference>
<feature type="region of interest" description="Disordered" evidence="5">
    <location>
        <begin position="1"/>
        <end position="40"/>
    </location>
</feature>
<dbReference type="GO" id="GO:0003700">
    <property type="term" value="F:DNA-binding transcription factor activity"/>
    <property type="evidence" value="ECO:0007669"/>
    <property type="project" value="TreeGrafter"/>
</dbReference>